<sequence>MALHHILIDSYSSLLSHGCPQDPSNQAQDVSKDLYQAISNILRDAKCERFTFHIFNSTLPSPPRCETQQMSPRTLGNIQNEIMTNLQLTDLSPIQGPTTDDSSMSGVTKVLLKLIRKVNNDRVMHSAKPLRHTVYLFCSVPDRYEKGFTSEKVIQADVKRGNALEPNNSLYEAFSKLDDGHVRLVWVNLGKRNGEAQAQQTRQPGLGSKSSINCLPENFPVRITNLHSFLHREPPQKQMLATSLRKRLESARNECWQNEGSRINAQIVFEQPNEHPTKLKLLTSVTIHSLQSSSKGKRATNIFILSHYLKDSEPFVSENALSAKRSHPRTIRPRSGHDVSSFSSFVRYLKQMHTLAVATEISVDHKQRTLSCRSVLIVPYSTNVATLHRLPNHHSCHSRPRDSNVPKTYDQWMNWYNGGRAIQTDPEVKSDRGTLILNEPALAPSVLGLENRVVSVATAKDNSSHLPRNHGENGYLSNNVKLSTGRLDGHPKPFAGHVDGRVNPKARLRSVELSTSVFETAQVSPRPALASAQITHGDSLRTNAIRVSTVTKNGFRYKRVSAGSSDQDIADKNALRRRLREVSDNGHKLCKMLNPIQRSGTEGASGVYGGEMDKSELRERKLDQPNTLLISNLACVYPKRMPTASVAQSEFAKHNIGQRRLERSECIGKKEFFLSCGKRKHETEDLLNSTSTDVAGFCDPHLEQSDSPPQNEQKQTDEKHSPLKGCRVHALKEQSIDSATDCPVRDEDNPALTCWEDALHQEVQSFEGILVDLSNCSDKKPSPLVQEAMRSLSRITMAVSRQSQEWASLRDFATRRLKDHGTVIDSIQAAQKCFYSNESEQTRLSGGKLWKVMIEALEQVMWLVSKVLDPGTRTSKKRKKKPETLNRATTILSCVQVMGQLASSLFDSPDLFDIVFERFFDSVLIHLAQTSPNEELKYWARDVFEHFEKEVTSAVIRAGHTVKGSTPSEPVSGKARDLNFQSCKVPDRTVQHKRKRKMLNSSNDTSRRQSKRKFSQLSAGRKLSANKAGALQHHPAFRRGKAFTGQRRKRKTAMKKTTPTISCPTNALDRLVHTGSLQSSLDAIKLPESSDDDLDGDEIEASDNECVKLIGHDASNSERQSMENPSISSGLNQEVHNAHFREMCLSTEGGRNAETGRTGAKSDVTPRDGEAMRYRNDLNQKKSERAPMALRSSSAKERINKTAC</sequence>
<dbReference type="OrthoDB" id="10675615at2759"/>
<gene>
    <name evidence="2" type="ORF">BWQ96_01834</name>
</gene>
<accession>A0A2V3J1U9</accession>
<reference evidence="2 3" key="1">
    <citation type="journal article" date="2018" name="Mol. Biol. Evol.">
        <title>Analysis of the draft genome of the red seaweed Gracilariopsis chorda provides insights into genome size evolution in Rhodophyta.</title>
        <authorList>
            <person name="Lee J."/>
            <person name="Yang E.C."/>
            <person name="Graf L."/>
            <person name="Yang J.H."/>
            <person name="Qiu H."/>
            <person name="Zel Zion U."/>
            <person name="Chan C.X."/>
            <person name="Stephens T.G."/>
            <person name="Weber A.P.M."/>
            <person name="Boo G.H."/>
            <person name="Boo S.M."/>
            <person name="Kim K.M."/>
            <person name="Shin Y."/>
            <person name="Jung M."/>
            <person name="Lee S.J."/>
            <person name="Yim H.S."/>
            <person name="Lee J.H."/>
            <person name="Bhattacharya D."/>
            <person name="Yoon H.S."/>
        </authorList>
    </citation>
    <scope>NUCLEOTIDE SEQUENCE [LARGE SCALE GENOMIC DNA]</scope>
    <source>
        <strain evidence="2 3">SKKU-2015</strain>
        <tissue evidence="2">Whole body</tissue>
    </source>
</reference>
<dbReference type="AlphaFoldDB" id="A0A2V3J1U9"/>
<comment type="caution">
    <text evidence="2">The sequence shown here is derived from an EMBL/GenBank/DDBJ whole genome shotgun (WGS) entry which is preliminary data.</text>
</comment>
<feature type="compositionally biased region" description="Basic residues" evidence="1">
    <location>
        <begin position="1041"/>
        <end position="1054"/>
    </location>
</feature>
<protein>
    <submittedName>
        <fullName evidence="2">Uncharacterized protein</fullName>
    </submittedName>
</protein>
<organism evidence="2 3">
    <name type="scientific">Gracilariopsis chorda</name>
    <dbReference type="NCBI Taxonomy" id="448386"/>
    <lineage>
        <taxon>Eukaryota</taxon>
        <taxon>Rhodophyta</taxon>
        <taxon>Florideophyceae</taxon>
        <taxon>Rhodymeniophycidae</taxon>
        <taxon>Gracilariales</taxon>
        <taxon>Gracilariaceae</taxon>
        <taxon>Gracilariopsis</taxon>
    </lineage>
</organism>
<evidence type="ECO:0000313" key="3">
    <source>
        <dbReference type="Proteomes" id="UP000247409"/>
    </source>
</evidence>
<feature type="compositionally biased region" description="Basic and acidic residues" evidence="1">
    <location>
        <begin position="1164"/>
        <end position="1185"/>
    </location>
</feature>
<dbReference type="EMBL" id="NBIV01000014">
    <property type="protein sequence ID" value="PXF48374.1"/>
    <property type="molecule type" value="Genomic_DNA"/>
</dbReference>
<keyword evidence="3" id="KW-1185">Reference proteome</keyword>
<proteinExistence type="predicted"/>
<feature type="region of interest" description="Disordered" evidence="1">
    <location>
        <begin position="697"/>
        <end position="723"/>
    </location>
</feature>
<feature type="compositionally biased region" description="Basic and acidic residues" evidence="1">
    <location>
        <begin position="1194"/>
        <end position="1204"/>
    </location>
</feature>
<feature type="region of interest" description="Disordered" evidence="1">
    <location>
        <begin position="987"/>
        <end position="1029"/>
    </location>
</feature>
<feature type="region of interest" description="Disordered" evidence="1">
    <location>
        <begin position="1041"/>
        <end position="1064"/>
    </location>
</feature>
<name>A0A2V3J1U9_9FLOR</name>
<dbReference type="Proteomes" id="UP000247409">
    <property type="component" value="Unassembled WGS sequence"/>
</dbReference>
<evidence type="ECO:0000256" key="1">
    <source>
        <dbReference type="SAM" id="MobiDB-lite"/>
    </source>
</evidence>
<feature type="region of interest" description="Disordered" evidence="1">
    <location>
        <begin position="1147"/>
        <end position="1204"/>
    </location>
</feature>
<evidence type="ECO:0000313" key="2">
    <source>
        <dbReference type="EMBL" id="PXF48374.1"/>
    </source>
</evidence>